<evidence type="ECO:0000313" key="4">
    <source>
        <dbReference type="EMBL" id="QUD89782.1"/>
    </source>
</evidence>
<organism evidence="4 5">
    <name type="scientific">Phenylobacterium montanum</name>
    <dbReference type="NCBI Taxonomy" id="2823693"/>
    <lineage>
        <taxon>Bacteria</taxon>
        <taxon>Pseudomonadati</taxon>
        <taxon>Pseudomonadota</taxon>
        <taxon>Alphaproteobacteria</taxon>
        <taxon>Caulobacterales</taxon>
        <taxon>Caulobacteraceae</taxon>
        <taxon>Phenylobacterium</taxon>
    </lineage>
</organism>
<dbReference type="Gene3D" id="2.40.50.100">
    <property type="match status" value="1"/>
</dbReference>
<protein>
    <submittedName>
        <fullName evidence="4">HlyD family efflux transporter periplasmic adaptor subunit</fullName>
    </submittedName>
</protein>
<dbReference type="InterPro" id="IPR058647">
    <property type="entry name" value="BSH_CzcB-like"/>
</dbReference>
<evidence type="ECO:0000259" key="3">
    <source>
        <dbReference type="Pfam" id="PF25973"/>
    </source>
</evidence>
<dbReference type="Pfam" id="PF25973">
    <property type="entry name" value="BSH_CzcB"/>
    <property type="match status" value="1"/>
</dbReference>
<sequence length="426" mass="43446">MAAVGGGLLVVIALLGLALKRPDTAEADRTPLQSQEVEPRPFASTLTVVGAVTPGDTADVAAPFEGVVKSVSFAYGDHVTQGQVLAEIDTTDLSQRRAEALAAYLKAAQSAAEMADWSKGPDMSRARRAVSAATSELEDTRRKTQETKALLDRGLVARAEYEGLIQQQRSEEMSLAAAQQDLSVTLAQGRGPNRRVAELELAGARAQLAALDAALAGAVLRAPATGVIVRPPSDKAGEGEGGGGVHAGQQLSKGQLIGQVARPGGLAVAFRLGETDADQVRPGDPVTVSGPGFGDLQVKGHIASVAGEASPSSANSGPLASFAATARLDPLPPQQAATIRIGMTANIAIDLYSNPRALVAPPGAIEGSGASATVTLRQAGTGRLVRTQVRLGHVAPDGVEIVSGLKPGDVIVWHERPANAGAAPGS</sequence>
<dbReference type="GO" id="GO:0030313">
    <property type="term" value="C:cell envelope"/>
    <property type="evidence" value="ECO:0007669"/>
    <property type="project" value="UniProtKB-SubCell"/>
</dbReference>
<keyword evidence="2" id="KW-0175">Coiled coil</keyword>
<dbReference type="Gene3D" id="2.40.420.20">
    <property type="match status" value="1"/>
</dbReference>
<proteinExistence type="predicted"/>
<dbReference type="EMBL" id="CP073078">
    <property type="protein sequence ID" value="QUD89782.1"/>
    <property type="molecule type" value="Genomic_DNA"/>
</dbReference>
<evidence type="ECO:0000256" key="1">
    <source>
        <dbReference type="ARBA" id="ARBA00004196"/>
    </source>
</evidence>
<keyword evidence="5" id="KW-1185">Reference proteome</keyword>
<name>A0A975G3A3_9CAUL</name>
<accession>A0A975G3A3</accession>
<dbReference type="InterPro" id="IPR050465">
    <property type="entry name" value="UPF0194_transport"/>
</dbReference>
<reference evidence="4" key="1">
    <citation type="submission" date="2021-04" db="EMBL/GenBank/DDBJ databases">
        <title>The complete genome sequence of Caulobacter sp. S6.</title>
        <authorList>
            <person name="Tang Y."/>
            <person name="Ouyang W."/>
            <person name="Liu Q."/>
            <person name="Huang B."/>
            <person name="Guo Z."/>
            <person name="Lei P."/>
        </authorList>
    </citation>
    <scope>NUCLEOTIDE SEQUENCE</scope>
    <source>
        <strain evidence="4">S6</strain>
    </source>
</reference>
<dbReference type="Gene3D" id="2.40.30.170">
    <property type="match status" value="1"/>
</dbReference>
<dbReference type="KEGG" id="caul:KCG34_07900"/>
<dbReference type="PANTHER" id="PTHR32347">
    <property type="entry name" value="EFFLUX SYSTEM COMPONENT YKNX-RELATED"/>
    <property type="match status" value="1"/>
</dbReference>
<evidence type="ECO:0000256" key="2">
    <source>
        <dbReference type="ARBA" id="ARBA00023054"/>
    </source>
</evidence>
<dbReference type="SUPFAM" id="SSF111369">
    <property type="entry name" value="HlyD-like secretion proteins"/>
    <property type="match status" value="1"/>
</dbReference>
<evidence type="ECO:0000313" key="5">
    <source>
        <dbReference type="Proteomes" id="UP000676409"/>
    </source>
</evidence>
<comment type="subcellular location">
    <subcellularLocation>
        <location evidence="1">Cell envelope</location>
    </subcellularLocation>
</comment>
<dbReference type="RefSeq" id="WP_211939834.1">
    <property type="nucleotide sequence ID" value="NZ_CP073078.1"/>
</dbReference>
<feature type="domain" description="CzcB-like barrel-sandwich hybrid" evidence="3">
    <location>
        <begin position="57"/>
        <end position="230"/>
    </location>
</feature>
<dbReference type="Proteomes" id="UP000676409">
    <property type="component" value="Chromosome"/>
</dbReference>
<gene>
    <name evidence="4" type="ORF">KCG34_07900</name>
</gene>
<dbReference type="AlphaFoldDB" id="A0A975G3A3"/>